<reference evidence="2" key="1">
    <citation type="submission" date="2021-01" db="EMBL/GenBank/DDBJ databases">
        <title>Active Sulfur Cycling in an Early Earth Analoge.</title>
        <authorList>
            <person name="Hahn C.R."/>
            <person name="Youssef N.H."/>
            <person name="Elshahed M."/>
        </authorList>
    </citation>
    <scope>NUCLEOTIDE SEQUENCE</scope>
    <source>
        <strain evidence="2">Zod_Metabat.1151</strain>
    </source>
</reference>
<feature type="transmembrane region" description="Helical" evidence="1">
    <location>
        <begin position="533"/>
        <end position="550"/>
    </location>
</feature>
<dbReference type="Proteomes" id="UP000809243">
    <property type="component" value="Unassembled WGS sequence"/>
</dbReference>
<sequence length="554" mass="58344">FNHEPQINAFLNYYGSDFTTSEFYNDLFPCGCTGIEAGLVDAAFKNFADPALSCQDGSVKRVMILASDGMQNRDIALDNDYPNEANGEAVRDFSYLRENLGWVQSPSSVAEEITFYTIAIGPPGAWDPELLLDVAYKWGTGEGSFYSSPSVSNLYEVFEEIADIYIGSAPASSATVKIDLTDDFEFVSSTLTTASGTEELIPSYMFGSVVYWNLGKLESIGEVKTINVTVRALGGSGTTDIIKHAGESYAKAHNKCGPQTLNLGAVTADVSPGSGSECTPGPTAPCCNADGTFADSSVPCNSLAETQCSGTACGDNVEERTVTQYCSGASADCAGITGPSPWTVKTDCTAQQRCDDSDTANIVCIGDASCGPVSVPECGDGYPDPGEECGEPTLPACPPGQNCNAGCVCEYLPEPAGFPLFVIESFELAPNPVMLSAAGSIVEASVLVKNLSPDPGNASVLIEGGSISMSNTGSIAGNSEKSFRFFFSVDSTWGEGNHQLAAQAFYSSVLHDEAVKTLTVLVARPVPVPELDVFLLPLIAFSVLAVVFFGKRKR</sequence>
<comment type="caution">
    <text evidence="2">The sequence shown here is derived from an EMBL/GenBank/DDBJ whole genome shotgun (WGS) entry which is preliminary data.</text>
</comment>
<evidence type="ECO:0000256" key="1">
    <source>
        <dbReference type="SAM" id="Phobius"/>
    </source>
</evidence>
<dbReference type="Gene3D" id="3.40.50.410">
    <property type="entry name" value="von Willebrand factor, type A domain"/>
    <property type="match status" value="1"/>
</dbReference>
<feature type="non-terminal residue" evidence="2">
    <location>
        <position position="1"/>
    </location>
</feature>
<evidence type="ECO:0008006" key="4">
    <source>
        <dbReference type="Google" id="ProtNLM"/>
    </source>
</evidence>
<organism evidence="2 3">
    <name type="scientific">Candidatus Iainarchaeum sp</name>
    <dbReference type="NCBI Taxonomy" id="3101447"/>
    <lineage>
        <taxon>Archaea</taxon>
        <taxon>Candidatus Iainarchaeota</taxon>
        <taxon>Candidatus Iainarchaeia</taxon>
        <taxon>Candidatus Iainarchaeales</taxon>
        <taxon>Candidatus Iainarchaeaceae</taxon>
        <taxon>Candidatus Iainarchaeum</taxon>
    </lineage>
</organism>
<accession>A0A938YRD2</accession>
<evidence type="ECO:0000313" key="3">
    <source>
        <dbReference type="Proteomes" id="UP000809243"/>
    </source>
</evidence>
<evidence type="ECO:0000313" key="2">
    <source>
        <dbReference type="EMBL" id="MBN2067495.1"/>
    </source>
</evidence>
<dbReference type="EMBL" id="JAFGDB010000057">
    <property type="protein sequence ID" value="MBN2067495.1"/>
    <property type="molecule type" value="Genomic_DNA"/>
</dbReference>
<proteinExistence type="predicted"/>
<keyword evidence="1" id="KW-0472">Membrane</keyword>
<keyword evidence="1" id="KW-0812">Transmembrane</keyword>
<gene>
    <name evidence="2" type="ORF">JW744_03435</name>
</gene>
<dbReference type="InterPro" id="IPR036465">
    <property type="entry name" value="vWFA_dom_sf"/>
</dbReference>
<protein>
    <recommendedName>
        <fullName evidence="4">VWFA domain-containing protein</fullName>
    </recommendedName>
</protein>
<dbReference type="AlphaFoldDB" id="A0A938YRD2"/>
<name>A0A938YRD2_9ARCH</name>
<keyword evidence="1" id="KW-1133">Transmembrane helix</keyword>